<dbReference type="Gene3D" id="1.10.443.10">
    <property type="entry name" value="Intergrase catalytic core"/>
    <property type="match status" value="1"/>
</dbReference>
<reference evidence="3 4" key="1">
    <citation type="submission" date="2020-07" db="EMBL/GenBank/DDBJ databases">
        <title>Halophilic bacteria isolated from french cheeses.</title>
        <authorList>
            <person name="Kothe C.I."/>
            <person name="Farah-Kraiem B."/>
            <person name="Renault P."/>
            <person name="Dridi B."/>
        </authorList>
    </citation>
    <scope>NUCLEOTIDE SEQUENCE [LARGE SCALE GENOMIC DNA]</scope>
    <source>
        <strain evidence="3 4">FME1</strain>
    </source>
</reference>
<evidence type="ECO:0000256" key="1">
    <source>
        <dbReference type="ARBA" id="ARBA00023172"/>
    </source>
</evidence>
<keyword evidence="4" id="KW-1185">Reference proteome</keyword>
<dbReference type="InterPro" id="IPR011010">
    <property type="entry name" value="DNA_brk_join_enz"/>
</dbReference>
<dbReference type="Pfam" id="PF00589">
    <property type="entry name" value="Phage_integrase"/>
    <property type="match status" value="1"/>
</dbReference>
<evidence type="ECO:0000313" key="3">
    <source>
        <dbReference type="EMBL" id="MBE0401742.1"/>
    </source>
</evidence>
<keyword evidence="1" id="KW-0233">DNA recombination</keyword>
<sequence>MNIAVSALEAPNKGSLEEWLNTPRLAKCGEFFTPSEPMWRPSKSARSSVNWQAAIACVPSHWQRWLHALLAYRMMEVAQGTVELATSILSRAAQIGLDPLNEYHLIDLRERFNTSEFSALASLMKYWQECESLEQRPSQVLIDAYETLPRKKRLQNDVILRLDPEQGPLTQVEQDALFQWAHEQFCHGILDPESYLYLRLSMIYGQRGMQLRMIVFGDFIKTEHGYQIRIFWAKQKGDDAGWRRKSETFNLDEDLYNTVLAYRSIVRARLEQEYPGRADWNKAIEHVPLFRRKLDQRGGRRKMNPVMADLPDQNALEQTPQEKFHASSKAIRHWLFQMEIIPGFPTSPRTHQPLKISRGHRFRHTLGTDLSNAGLDEWSIASALMHANTHTVRKYRAVSAELMRLIDEKMSDHLALVVRAFTGTIVTDRALAKNGDRVDRQIEDLAVCGADNVCHLDAPFTCYGCSKFQPFLDADHSAALERLERRRAQTIDTDKTTGVLWDRAILACRKVILECNTLRESSQLGGSDA</sequence>
<feature type="domain" description="Tyr recombinase" evidence="2">
    <location>
        <begin position="358"/>
        <end position="400"/>
    </location>
</feature>
<comment type="caution">
    <text evidence="3">The sequence shown here is derived from an EMBL/GenBank/DDBJ whole genome shotgun (WGS) entry which is preliminary data.</text>
</comment>
<name>A0ABR9F5I0_9GAMM</name>
<protein>
    <submittedName>
        <fullName evidence="3">Tyrosine-type recombinase/integrase</fullName>
    </submittedName>
</protein>
<accession>A0ABR9F5I0</accession>
<dbReference type="InterPro" id="IPR002104">
    <property type="entry name" value="Integrase_catalytic"/>
</dbReference>
<proteinExistence type="predicted"/>
<dbReference type="InterPro" id="IPR013762">
    <property type="entry name" value="Integrase-like_cat_sf"/>
</dbReference>
<dbReference type="Proteomes" id="UP001645039">
    <property type="component" value="Unassembled WGS sequence"/>
</dbReference>
<gene>
    <name evidence="3" type="ORF">EI168_16795</name>
</gene>
<organism evidence="3 4">
    <name type="scientific">Halomonas casei</name>
    <dbReference type="NCBI Taxonomy" id="2742613"/>
    <lineage>
        <taxon>Bacteria</taxon>
        <taxon>Pseudomonadati</taxon>
        <taxon>Pseudomonadota</taxon>
        <taxon>Gammaproteobacteria</taxon>
        <taxon>Oceanospirillales</taxon>
        <taxon>Halomonadaceae</taxon>
        <taxon>Halomonas</taxon>
    </lineage>
</organism>
<dbReference type="RefSeq" id="WP_192536258.1">
    <property type="nucleotide sequence ID" value="NZ_RRZD01000024.1"/>
</dbReference>
<evidence type="ECO:0000259" key="2">
    <source>
        <dbReference type="Pfam" id="PF00589"/>
    </source>
</evidence>
<dbReference type="SUPFAM" id="SSF56349">
    <property type="entry name" value="DNA breaking-rejoining enzymes"/>
    <property type="match status" value="1"/>
</dbReference>
<evidence type="ECO:0000313" key="4">
    <source>
        <dbReference type="Proteomes" id="UP001645039"/>
    </source>
</evidence>
<dbReference type="EMBL" id="RRZD01000024">
    <property type="protein sequence ID" value="MBE0401742.1"/>
    <property type="molecule type" value="Genomic_DNA"/>
</dbReference>